<accession>Q7U751</accession>
<name>Q7U751_PARMW</name>
<dbReference type="Proteomes" id="UP000001422">
    <property type="component" value="Chromosome"/>
</dbReference>
<reference evidence="1 2" key="1">
    <citation type="journal article" date="2003" name="Nature">
        <title>The genome of a motile marine Synechococcus.</title>
        <authorList>
            <person name="Palenik B."/>
            <person name="Brahamsha B."/>
            <person name="Larimer F."/>
            <person name="Land M."/>
            <person name="Hauser L."/>
            <person name="Chain P."/>
            <person name="Lamerdin J."/>
            <person name="Regala W."/>
            <person name="Allen E.A."/>
            <person name="McCarren J."/>
            <person name="Paulsen I."/>
            <person name="Dufresne A."/>
            <person name="Partensky F."/>
            <person name="Webb E."/>
            <person name="Waterbury J."/>
        </authorList>
    </citation>
    <scope>NUCLEOTIDE SEQUENCE [LARGE SCALE GENOMIC DNA]</scope>
    <source>
        <strain evidence="1 2">WH8102</strain>
    </source>
</reference>
<gene>
    <name evidence="1" type="ordered locus">SYNW1135</name>
</gene>
<sequence length="139" mass="15774">MTSSIELFEKALQAPTMEAVIALSERVQTLEANPEGVVYTAYRAIDQTLLIGYTETLSASTTEHQQRGFELMEARRGTRREERLLLLTLKEIGIQSSYCEGCFDAETSTLAHLHQLGWPLGRLRSLRVSKNTRKRFQRG</sequence>
<dbReference type="EMBL" id="BX569692">
    <property type="protein sequence ID" value="CAE07650.1"/>
    <property type="molecule type" value="Genomic_DNA"/>
</dbReference>
<dbReference type="AlphaFoldDB" id="Q7U751"/>
<proteinExistence type="predicted"/>
<dbReference type="KEGG" id="syw:SYNW1135"/>
<keyword evidence="2" id="KW-1185">Reference proteome</keyword>
<dbReference type="eggNOG" id="ENOG5032IEK">
    <property type="taxonomic scope" value="Bacteria"/>
</dbReference>
<dbReference type="RefSeq" id="WP_011128000.1">
    <property type="nucleotide sequence ID" value="NC_005070.1"/>
</dbReference>
<dbReference type="HOGENOM" id="CLU_1824352_0_0_3"/>
<organism evidence="1 2">
    <name type="scientific">Parasynechococcus marenigrum (strain WH8102)</name>
    <dbReference type="NCBI Taxonomy" id="84588"/>
    <lineage>
        <taxon>Bacteria</taxon>
        <taxon>Bacillati</taxon>
        <taxon>Cyanobacteriota</taxon>
        <taxon>Cyanophyceae</taxon>
        <taxon>Synechococcales</taxon>
        <taxon>Prochlorococcaceae</taxon>
        <taxon>Parasynechococcus</taxon>
        <taxon>Parasynechococcus marenigrum</taxon>
    </lineage>
</organism>
<evidence type="ECO:0000313" key="2">
    <source>
        <dbReference type="Proteomes" id="UP000001422"/>
    </source>
</evidence>
<evidence type="ECO:0000313" key="1">
    <source>
        <dbReference type="EMBL" id="CAE07650.1"/>
    </source>
</evidence>
<protein>
    <submittedName>
        <fullName evidence="1">Uncharacterized protein</fullName>
    </submittedName>
</protein>